<evidence type="ECO:0000313" key="10">
    <source>
        <dbReference type="Proteomes" id="UP001444625"/>
    </source>
</evidence>
<feature type="transmembrane region" description="Helical" evidence="7">
    <location>
        <begin position="331"/>
        <end position="349"/>
    </location>
</feature>
<keyword evidence="6 7" id="KW-0472">Membrane</keyword>
<feature type="transmembrane region" description="Helical" evidence="7">
    <location>
        <begin position="9"/>
        <end position="28"/>
    </location>
</feature>
<evidence type="ECO:0000256" key="6">
    <source>
        <dbReference type="ARBA" id="ARBA00023136"/>
    </source>
</evidence>
<dbReference type="InterPro" id="IPR036259">
    <property type="entry name" value="MFS_trans_sf"/>
</dbReference>
<evidence type="ECO:0000313" key="9">
    <source>
        <dbReference type="EMBL" id="MEN2768024.1"/>
    </source>
</evidence>
<dbReference type="Gene3D" id="1.20.1720.10">
    <property type="entry name" value="Multidrug resistance protein D"/>
    <property type="match status" value="1"/>
</dbReference>
<dbReference type="Pfam" id="PF07690">
    <property type="entry name" value="MFS_1"/>
    <property type="match status" value="1"/>
</dbReference>
<dbReference type="PRINTS" id="PR01036">
    <property type="entry name" value="TCRTETB"/>
</dbReference>
<sequence>MESKINSRLILVTFMIGAFFAILNETLLNIALTELMEVFGVGRPTVQWMATGFMLVMGVLMPISALLIQWFTTRKMFISVMTIFLIGTTIAACAINFPMLLVGRMTQAVGTGLLIPVIMNALLLLYRPEVRGKIMGTFGLVIMFAPAIGPTLSGVIVDLLGWRWLFIIVIPFALFSIIFAWKYLENVGEVTRPKVDVISIIFSSIGIGGFVYGFSSAGHEAAGLFSTNIIVIIVVSLLSMVAFIIRQLRLEEPLLDVRVFKYKNYTKGIIIFVIVIMAMFASEIVMPMYLQGPLEYSAKLTGLLLLPGAILNGLLSPVMGTLFDKFGPRKLIIPGTIVIIGVMIFFSNISPSVPVWAFILVYILLMVSISAIMMPSQTNALNELPKHLYPHGTAISNTLQPVAGALGVSVFVSIMTHGEKSYLREVSGPVTEQVTNDAMTLGVHHAYWFALALACIAFVVALFIRRSVSPDYSDDEQN</sequence>
<feature type="transmembrane region" description="Helical" evidence="7">
    <location>
        <begin position="80"/>
        <end position="102"/>
    </location>
</feature>
<feature type="transmembrane region" description="Helical" evidence="7">
    <location>
        <begin position="138"/>
        <end position="156"/>
    </location>
</feature>
<comment type="subcellular location">
    <subcellularLocation>
        <location evidence="1">Cell membrane</location>
        <topology evidence="1">Multi-pass membrane protein</topology>
    </subcellularLocation>
</comment>
<dbReference type="InterPro" id="IPR011701">
    <property type="entry name" value="MFS"/>
</dbReference>
<evidence type="ECO:0000256" key="2">
    <source>
        <dbReference type="ARBA" id="ARBA00022448"/>
    </source>
</evidence>
<feature type="transmembrane region" description="Helical" evidence="7">
    <location>
        <begin position="162"/>
        <end position="183"/>
    </location>
</feature>
<dbReference type="EMBL" id="JBDIML010000003">
    <property type="protein sequence ID" value="MEN2768024.1"/>
    <property type="molecule type" value="Genomic_DNA"/>
</dbReference>
<keyword evidence="2" id="KW-0813">Transport</keyword>
<feature type="transmembrane region" description="Helical" evidence="7">
    <location>
        <begin position="355"/>
        <end position="373"/>
    </location>
</feature>
<keyword evidence="4 7" id="KW-0812">Transmembrane</keyword>
<dbReference type="PANTHER" id="PTHR42718">
    <property type="entry name" value="MAJOR FACILITATOR SUPERFAMILY MULTIDRUG TRANSPORTER MFSC"/>
    <property type="match status" value="1"/>
</dbReference>
<feature type="transmembrane region" description="Helical" evidence="7">
    <location>
        <begin position="265"/>
        <end position="290"/>
    </location>
</feature>
<proteinExistence type="predicted"/>
<dbReference type="RefSeq" id="WP_345825486.1">
    <property type="nucleotide sequence ID" value="NZ_JBDIML010000003.1"/>
</dbReference>
<feature type="transmembrane region" description="Helical" evidence="7">
    <location>
        <begin position="48"/>
        <end position="68"/>
    </location>
</feature>
<keyword evidence="10" id="KW-1185">Reference proteome</keyword>
<organism evidence="9 10">
    <name type="scientific">Ornithinibacillus xuwenensis</name>
    <dbReference type="NCBI Taxonomy" id="3144668"/>
    <lineage>
        <taxon>Bacteria</taxon>
        <taxon>Bacillati</taxon>
        <taxon>Bacillota</taxon>
        <taxon>Bacilli</taxon>
        <taxon>Bacillales</taxon>
        <taxon>Bacillaceae</taxon>
        <taxon>Ornithinibacillus</taxon>
    </lineage>
</organism>
<evidence type="ECO:0000256" key="4">
    <source>
        <dbReference type="ARBA" id="ARBA00022692"/>
    </source>
</evidence>
<feature type="transmembrane region" description="Helical" evidence="7">
    <location>
        <begin position="296"/>
        <end position="319"/>
    </location>
</feature>
<dbReference type="PANTHER" id="PTHR42718:SF43">
    <property type="entry name" value="LINCOMYCIN RESISTANCE PROTEIN LMRB"/>
    <property type="match status" value="1"/>
</dbReference>
<evidence type="ECO:0000256" key="5">
    <source>
        <dbReference type="ARBA" id="ARBA00022989"/>
    </source>
</evidence>
<dbReference type="Gene3D" id="1.20.1250.20">
    <property type="entry name" value="MFS general substrate transporter like domains"/>
    <property type="match status" value="1"/>
</dbReference>
<feature type="transmembrane region" description="Helical" evidence="7">
    <location>
        <begin position="108"/>
        <end position="126"/>
    </location>
</feature>
<gene>
    <name evidence="9" type="ORF">ABC228_12550</name>
</gene>
<evidence type="ECO:0000259" key="8">
    <source>
        <dbReference type="PROSITE" id="PS50850"/>
    </source>
</evidence>
<dbReference type="NCBIfam" id="TIGR00711">
    <property type="entry name" value="efflux_EmrB"/>
    <property type="match status" value="1"/>
</dbReference>
<dbReference type="CDD" id="cd17503">
    <property type="entry name" value="MFS_LmrB_MDR_like"/>
    <property type="match status" value="1"/>
</dbReference>
<dbReference type="Proteomes" id="UP001444625">
    <property type="component" value="Unassembled WGS sequence"/>
</dbReference>
<feature type="transmembrane region" description="Helical" evidence="7">
    <location>
        <begin position="446"/>
        <end position="464"/>
    </location>
</feature>
<name>A0ABU9XIA1_9BACI</name>
<dbReference type="PROSITE" id="PS50850">
    <property type="entry name" value="MFS"/>
    <property type="match status" value="1"/>
</dbReference>
<evidence type="ECO:0000256" key="3">
    <source>
        <dbReference type="ARBA" id="ARBA00022475"/>
    </source>
</evidence>
<evidence type="ECO:0000256" key="1">
    <source>
        <dbReference type="ARBA" id="ARBA00004651"/>
    </source>
</evidence>
<feature type="transmembrane region" description="Helical" evidence="7">
    <location>
        <begin position="394"/>
        <end position="415"/>
    </location>
</feature>
<reference evidence="9 10" key="1">
    <citation type="submission" date="2024-05" db="EMBL/GenBank/DDBJ databases">
        <authorList>
            <person name="Haq I."/>
            <person name="Ullah Z."/>
            <person name="Ahmad R."/>
            <person name="Li M."/>
            <person name="Tong Y."/>
        </authorList>
    </citation>
    <scope>NUCLEOTIDE SEQUENCE [LARGE SCALE GENOMIC DNA]</scope>
    <source>
        <strain evidence="9 10">16A2E</strain>
    </source>
</reference>
<keyword evidence="3" id="KW-1003">Cell membrane</keyword>
<dbReference type="SUPFAM" id="SSF103473">
    <property type="entry name" value="MFS general substrate transporter"/>
    <property type="match status" value="1"/>
</dbReference>
<accession>A0ABU9XIA1</accession>
<protein>
    <submittedName>
        <fullName evidence="9">MDR family MFS transporter</fullName>
    </submittedName>
</protein>
<feature type="transmembrane region" description="Helical" evidence="7">
    <location>
        <begin position="221"/>
        <end position="245"/>
    </location>
</feature>
<evidence type="ECO:0000256" key="7">
    <source>
        <dbReference type="SAM" id="Phobius"/>
    </source>
</evidence>
<keyword evidence="5 7" id="KW-1133">Transmembrane helix</keyword>
<feature type="transmembrane region" description="Helical" evidence="7">
    <location>
        <begin position="195"/>
        <end position="215"/>
    </location>
</feature>
<dbReference type="InterPro" id="IPR004638">
    <property type="entry name" value="EmrB-like"/>
</dbReference>
<comment type="caution">
    <text evidence="9">The sequence shown here is derived from an EMBL/GenBank/DDBJ whole genome shotgun (WGS) entry which is preliminary data.</text>
</comment>
<feature type="domain" description="Major facilitator superfamily (MFS) profile" evidence="8">
    <location>
        <begin position="10"/>
        <end position="469"/>
    </location>
</feature>
<dbReference type="InterPro" id="IPR020846">
    <property type="entry name" value="MFS_dom"/>
</dbReference>